<evidence type="ECO:0000313" key="1">
    <source>
        <dbReference type="EMBL" id="GIY47448.1"/>
    </source>
</evidence>
<dbReference type="EMBL" id="BPLQ01009935">
    <property type="protein sequence ID" value="GIY47448.1"/>
    <property type="molecule type" value="Genomic_DNA"/>
</dbReference>
<comment type="caution">
    <text evidence="1">The sequence shown here is derived from an EMBL/GenBank/DDBJ whole genome shotgun (WGS) entry which is preliminary data.</text>
</comment>
<keyword evidence="2" id="KW-1185">Reference proteome</keyword>
<organism evidence="1 2">
    <name type="scientific">Caerostris darwini</name>
    <dbReference type="NCBI Taxonomy" id="1538125"/>
    <lineage>
        <taxon>Eukaryota</taxon>
        <taxon>Metazoa</taxon>
        <taxon>Ecdysozoa</taxon>
        <taxon>Arthropoda</taxon>
        <taxon>Chelicerata</taxon>
        <taxon>Arachnida</taxon>
        <taxon>Araneae</taxon>
        <taxon>Araneomorphae</taxon>
        <taxon>Entelegynae</taxon>
        <taxon>Araneoidea</taxon>
        <taxon>Araneidae</taxon>
        <taxon>Caerostris</taxon>
    </lineage>
</organism>
<evidence type="ECO:0000313" key="2">
    <source>
        <dbReference type="Proteomes" id="UP001054837"/>
    </source>
</evidence>
<gene>
    <name evidence="1" type="ORF">CDAR_594211</name>
</gene>
<name>A0AAV4TTI5_9ARAC</name>
<protein>
    <submittedName>
        <fullName evidence="1">Uncharacterized protein</fullName>
    </submittedName>
</protein>
<proteinExistence type="predicted"/>
<accession>A0AAV4TTI5</accession>
<dbReference type="Proteomes" id="UP001054837">
    <property type="component" value="Unassembled WGS sequence"/>
</dbReference>
<dbReference type="AlphaFoldDB" id="A0AAV4TTI5"/>
<sequence length="92" mass="10869">MPSLVCHRYLSRQTKTHYGLRTRRNKISLWNGWGEKWCFRKRVASSDSIQLQGRTRQETNVMSTEEFKVNLSHLSYFLAMFLILAARNSHGH</sequence>
<reference evidence="1 2" key="1">
    <citation type="submission" date="2021-06" db="EMBL/GenBank/DDBJ databases">
        <title>Caerostris darwini draft genome.</title>
        <authorList>
            <person name="Kono N."/>
            <person name="Arakawa K."/>
        </authorList>
    </citation>
    <scope>NUCLEOTIDE SEQUENCE [LARGE SCALE GENOMIC DNA]</scope>
</reference>